<dbReference type="RefSeq" id="XP_016635933.1">
    <property type="nucleotide sequence ID" value="XM_016772463.1"/>
</dbReference>
<reference evidence="2 3" key="1">
    <citation type="submission" date="2015-01" db="EMBL/GenBank/DDBJ databases">
        <title>The Genome Sequence of Fonsecaea multimorphosa CBS 102226.</title>
        <authorList>
            <consortium name="The Broad Institute Genomics Platform"/>
            <person name="Cuomo C."/>
            <person name="de Hoog S."/>
            <person name="Gorbushina A."/>
            <person name="Stielow B."/>
            <person name="Teixiera M."/>
            <person name="Abouelleil A."/>
            <person name="Chapman S.B."/>
            <person name="Priest M."/>
            <person name="Young S.K."/>
            <person name="Wortman J."/>
            <person name="Nusbaum C."/>
            <person name="Birren B."/>
        </authorList>
    </citation>
    <scope>NUCLEOTIDE SEQUENCE [LARGE SCALE GENOMIC DNA]</scope>
    <source>
        <strain evidence="2 3">CBS 102226</strain>
    </source>
</reference>
<dbReference type="EMBL" id="KN848064">
    <property type="protein sequence ID" value="KIY01811.1"/>
    <property type="molecule type" value="Genomic_DNA"/>
</dbReference>
<evidence type="ECO:0000256" key="1">
    <source>
        <dbReference type="SAM" id="MobiDB-lite"/>
    </source>
</evidence>
<dbReference type="PANTHER" id="PTHR40128:SF1">
    <property type="entry name" value="PHYTANOYL-COA HYDROXYLASE"/>
    <property type="match status" value="1"/>
</dbReference>
<dbReference type="GeneID" id="27707695"/>
<dbReference type="Gene3D" id="2.60.120.620">
    <property type="entry name" value="q2cbj1_9rhob like domain"/>
    <property type="match status" value="1"/>
</dbReference>
<feature type="region of interest" description="Disordered" evidence="1">
    <location>
        <begin position="207"/>
        <end position="230"/>
    </location>
</feature>
<organism evidence="2 3">
    <name type="scientific">Fonsecaea multimorphosa CBS 102226</name>
    <dbReference type="NCBI Taxonomy" id="1442371"/>
    <lineage>
        <taxon>Eukaryota</taxon>
        <taxon>Fungi</taxon>
        <taxon>Dikarya</taxon>
        <taxon>Ascomycota</taxon>
        <taxon>Pezizomycotina</taxon>
        <taxon>Eurotiomycetes</taxon>
        <taxon>Chaetothyriomycetidae</taxon>
        <taxon>Chaetothyriales</taxon>
        <taxon>Herpotrichiellaceae</taxon>
        <taxon>Fonsecaea</taxon>
    </lineage>
</organism>
<protein>
    <submittedName>
        <fullName evidence="2">Uncharacterized protein</fullName>
    </submittedName>
</protein>
<dbReference type="VEuPathDB" id="FungiDB:Z520_01949"/>
<gene>
    <name evidence="2" type="ORF">Z520_01949</name>
</gene>
<dbReference type="Proteomes" id="UP000053411">
    <property type="component" value="Unassembled WGS sequence"/>
</dbReference>
<dbReference type="OrthoDB" id="2328924at2759"/>
<name>A0A0D2HIS4_9EURO</name>
<evidence type="ECO:0000313" key="2">
    <source>
        <dbReference type="EMBL" id="KIY01811.1"/>
    </source>
</evidence>
<dbReference type="PANTHER" id="PTHR40128">
    <property type="entry name" value="EXPRESSED PROTEIN"/>
    <property type="match status" value="1"/>
</dbReference>
<sequence>MAGLVENPVLIPFPQNEKIAVHTPRDPPVVRWNGGRSSNPSAIGWLRETLKDSPIVEMRRRYEEDGYILIKGLIPREVVLDMREHYFTHMRSTGLIAPGSDPRDGLFDFSSSPEEFNSIGAPSYPDRTKLQAMAAAHCTPEYLDFLQNPQMREFVRQFMGWGKEVLLARTLLRHCVPHGISLAIHYDKIFLRGGNPANDFLTASTNRGQLHRESPNTTARRTTQSIQQEHGPEWISGTDAQEFYEAEGRDFRAAKEWLTADYEAGDVIFHDPYIVHGTTLNEDKLNRIRLSTDLRFYQEGTSVDERWTKVWMPTDGL</sequence>
<keyword evidence="3" id="KW-1185">Reference proteome</keyword>
<dbReference type="STRING" id="1442371.A0A0D2HIS4"/>
<accession>A0A0D2HIS4</accession>
<dbReference type="SUPFAM" id="SSF51197">
    <property type="entry name" value="Clavaminate synthase-like"/>
    <property type="match status" value="1"/>
</dbReference>
<dbReference type="AlphaFoldDB" id="A0A0D2HIS4"/>
<evidence type="ECO:0000313" key="3">
    <source>
        <dbReference type="Proteomes" id="UP000053411"/>
    </source>
</evidence>
<feature type="compositionally biased region" description="Polar residues" evidence="1">
    <location>
        <begin position="215"/>
        <end position="228"/>
    </location>
</feature>
<proteinExistence type="predicted"/>